<keyword evidence="2" id="KW-0812">Transmembrane</keyword>
<evidence type="ECO:0000313" key="6">
    <source>
        <dbReference type="Proteomes" id="UP000320209"/>
    </source>
</evidence>
<name>A0A543A6W2_9ACTN</name>
<keyword evidence="2" id="KW-0472">Membrane</keyword>
<dbReference type="InterPro" id="IPR048389">
    <property type="entry name" value="YciQ-like_C"/>
</dbReference>
<dbReference type="Proteomes" id="UP000320209">
    <property type="component" value="Unassembled WGS sequence"/>
</dbReference>
<accession>A0A543A6W2</accession>
<dbReference type="AlphaFoldDB" id="A0A543A6W2"/>
<feature type="region of interest" description="Disordered" evidence="1">
    <location>
        <begin position="638"/>
        <end position="658"/>
    </location>
</feature>
<keyword evidence="2" id="KW-1133">Transmembrane helix</keyword>
<dbReference type="Pfam" id="PF09972">
    <property type="entry name" value="DUF2207"/>
    <property type="match status" value="1"/>
</dbReference>
<evidence type="ECO:0000259" key="3">
    <source>
        <dbReference type="Pfam" id="PF09972"/>
    </source>
</evidence>
<keyword evidence="6" id="KW-1185">Reference proteome</keyword>
<organism evidence="5 6">
    <name type="scientific">Nocardioides albertanoniae</name>
    <dbReference type="NCBI Taxonomy" id="1175486"/>
    <lineage>
        <taxon>Bacteria</taxon>
        <taxon>Bacillati</taxon>
        <taxon>Actinomycetota</taxon>
        <taxon>Actinomycetes</taxon>
        <taxon>Propionibacteriales</taxon>
        <taxon>Nocardioidaceae</taxon>
        <taxon>Nocardioides</taxon>
    </lineage>
</organism>
<evidence type="ECO:0000256" key="1">
    <source>
        <dbReference type="SAM" id="MobiDB-lite"/>
    </source>
</evidence>
<gene>
    <name evidence="5" type="ORF">FB381_2241</name>
</gene>
<dbReference type="EMBL" id="VFOV01000001">
    <property type="protein sequence ID" value="TQL68352.1"/>
    <property type="molecule type" value="Genomic_DNA"/>
</dbReference>
<feature type="domain" description="Predicted membrane protein YciQ-like C-terminal" evidence="4">
    <location>
        <begin position="333"/>
        <end position="557"/>
    </location>
</feature>
<feature type="transmembrane region" description="Helical" evidence="2">
    <location>
        <begin position="455"/>
        <end position="474"/>
    </location>
</feature>
<feature type="domain" description="DUF2207" evidence="3">
    <location>
        <begin position="40"/>
        <end position="268"/>
    </location>
</feature>
<evidence type="ECO:0000313" key="5">
    <source>
        <dbReference type="EMBL" id="TQL68352.1"/>
    </source>
</evidence>
<reference evidence="5 6" key="1">
    <citation type="submission" date="2019-06" db="EMBL/GenBank/DDBJ databases">
        <title>Sequencing the genomes of 1000 actinobacteria strains.</title>
        <authorList>
            <person name="Klenk H.-P."/>
        </authorList>
    </citation>
    <scope>NUCLEOTIDE SEQUENCE [LARGE SCALE GENOMIC DNA]</scope>
    <source>
        <strain evidence="5 6">DSM 25218</strain>
    </source>
</reference>
<proteinExistence type="predicted"/>
<dbReference type="RefSeq" id="WP_211352392.1">
    <property type="nucleotide sequence ID" value="NZ_VFOV01000001.1"/>
</dbReference>
<dbReference type="InterPro" id="IPR018702">
    <property type="entry name" value="DUF2207"/>
</dbReference>
<comment type="caution">
    <text evidence="5">The sequence shown here is derived from an EMBL/GenBank/DDBJ whole genome shotgun (WGS) entry which is preliminary data.</text>
</comment>
<sequence>MKRYVWWYAAGATILAVLVLWPLAAAGLLSGAGDVEEHTTITDYDGDFVVTDDGRMSVTETVTVDFPDSESHGIFRFFDSRDPNAPSLRRRPENISVEVDPKVSDRQKAQAIVDRGGWEADELPRLVEKYGQADGTAQFLLQFGNYAETEKTTEGWSGRYTDIRIGDEYSELPEGKHTYVLRYEMADVLLPSGDGSRFYWNLIPSGWRQSIAHADLDLTLPADTADVRCAVGRGATDGCATTEGEGTSTLRITADDLPAGTPLTVQAGIPGLATPEITGREWPWSQRWDAVLGTDTETYGVIAGLAIAALLVGAIVQVRTWDRLPRVEPRATPPPDIGPAQAAYLIEKRAKPRLLGASILYAASRGIVGIRSTQNGWRTSTFRSEDVPRPSWNTVDRVTRVVEKFDNLAIGADKNSAAGRRAAKTLGQTMPTFRQRAESWAVNDGLVRREGAGMWLYLVGFVVSALACVVLAIVRPGETTLWALAPGLLAIMLGPATVPSAGLKRTEAGRALAAEAAGFRETLRARSGDFQGDQATYDTYLPWAVAFGCAKQWAGRFKVGGVSSPAAPSYLPYNQHALFGASAVSAEAGAGAVGDLAGALTRDFERSFDSAVRAYQAPSSSGGSGGFSGGGTFSGGGGGGGGSFGGGGGGGDGGGGSW</sequence>
<feature type="transmembrane region" description="Helical" evidence="2">
    <location>
        <begin position="480"/>
        <end position="498"/>
    </location>
</feature>
<evidence type="ECO:0000259" key="4">
    <source>
        <dbReference type="Pfam" id="PF20990"/>
    </source>
</evidence>
<evidence type="ECO:0000256" key="2">
    <source>
        <dbReference type="SAM" id="Phobius"/>
    </source>
</evidence>
<dbReference type="Pfam" id="PF20990">
    <property type="entry name" value="DUF2207_C"/>
    <property type="match status" value="1"/>
</dbReference>
<protein>
    <submittedName>
        <fullName evidence="5">Putative membrane protein DUF2207</fullName>
    </submittedName>
</protein>